<sequence length="300" mass="33178">MGKKRWEDLPPDVRRSVEKQLGEKIVRVLDCDGNADFSGIVHTEHNVVFVKAASQCAQSLTRPRAEEERRNRLLPSTAPRILWRNQNLDWVVTGYEYVPGRPVDLRPGSRDLRTLVRLLAELAVREVAGSSYFESMGARWSAESPWRTLATRKPHTLTDWDRQRIAEFTDMELHVFDVLSSGTSIAHGELSESSILIGDGGVPRIVGWTWALRAPAWVDAAVLAVRLVEAGHTPAEAESIVSGIPEWKNADAATLDAFSVALLGLRVADSPGSVLTCAARRYAQHRFIDKPAPTTGSRPS</sequence>
<proteinExistence type="predicted"/>
<organism evidence="1 2">
    <name type="scientific">Amycolatopsis rubida</name>
    <dbReference type="NCBI Taxonomy" id="112413"/>
    <lineage>
        <taxon>Bacteria</taxon>
        <taxon>Bacillati</taxon>
        <taxon>Actinomycetota</taxon>
        <taxon>Actinomycetes</taxon>
        <taxon>Pseudonocardiales</taxon>
        <taxon>Pseudonocardiaceae</taxon>
        <taxon>Amycolatopsis</taxon>
    </lineage>
</organism>
<reference evidence="1 2" key="1">
    <citation type="submission" date="2016-10" db="EMBL/GenBank/DDBJ databases">
        <authorList>
            <person name="de Groot N.N."/>
        </authorList>
    </citation>
    <scope>NUCLEOTIDE SEQUENCE [LARGE SCALE GENOMIC DNA]</scope>
    <source>
        <strain evidence="1 2">DSM 44637</strain>
    </source>
</reference>
<dbReference type="GO" id="GO:0016740">
    <property type="term" value="F:transferase activity"/>
    <property type="evidence" value="ECO:0007669"/>
    <property type="project" value="UniProtKB-KW"/>
</dbReference>
<dbReference type="AlphaFoldDB" id="A0A1I5XBF0"/>
<evidence type="ECO:0000313" key="1">
    <source>
        <dbReference type="EMBL" id="SFQ29308.1"/>
    </source>
</evidence>
<dbReference type="STRING" id="112413.SAMN05421854_110139"/>
<dbReference type="InterPro" id="IPR011009">
    <property type="entry name" value="Kinase-like_dom_sf"/>
</dbReference>
<dbReference type="Proteomes" id="UP000199137">
    <property type="component" value="Unassembled WGS sequence"/>
</dbReference>
<keyword evidence="1" id="KW-0808">Transferase</keyword>
<protein>
    <submittedName>
        <fullName evidence="1">Phosphotransferase enzyme family protein</fullName>
    </submittedName>
</protein>
<dbReference type="EMBL" id="FOWC01000010">
    <property type="protein sequence ID" value="SFQ29308.1"/>
    <property type="molecule type" value="Genomic_DNA"/>
</dbReference>
<gene>
    <name evidence="1" type="ORF">SAMN05421854_110139</name>
</gene>
<dbReference type="SUPFAM" id="SSF56112">
    <property type="entry name" value="Protein kinase-like (PK-like)"/>
    <property type="match status" value="1"/>
</dbReference>
<accession>A0A1I5XBF0</accession>
<dbReference type="RefSeq" id="WP_167545530.1">
    <property type="nucleotide sequence ID" value="NZ_FOWC01000010.1"/>
</dbReference>
<evidence type="ECO:0000313" key="2">
    <source>
        <dbReference type="Proteomes" id="UP000199137"/>
    </source>
</evidence>
<name>A0A1I5XBF0_9PSEU</name>